<evidence type="ECO:0000259" key="7">
    <source>
        <dbReference type="PROSITE" id="PS51352"/>
    </source>
</evidence>
<dbReference type="SUPFAM" id="SSF52833">
    <property type="entry name" value="Thioredoxin-like"/>
    <property type="match status" value="1"/>
</dbReference>
<dbReference type="Pfam" id="PF13462">
    <property type="entry name" value="Thioredoxin_4"/>
    <property type="match status" value="1"/>
</dbReference>
<keyword evidence="5" id="KW-1015">Disulfide bond</keyword>
<evidence type="ECO:0000256" key="5">
    <source>
        <dbReference type="ARBA" id="ARBA00023157"/>
    </source>
</evidence>
<dbReference type="AlphaFoldDB" id="A0A3G1B6X3"/>
<dbReference type="KEGG" id="tah:SU86_005010"/>
<comment type="similarity">
    <text evidence="2">Belongs to the glutaredoxin family.</text>
</comment>
<gene>
    <name evidence="8" type="ORF">SU86_005010</name>
</gene>
<dbReference type="InterPro" id="IPR013766">
    <property type="entry name" value="Thioredoxin_domain"/>
</dbReference>
<keyword evidence="9" id="KW-1185">Reference proteome</keyword>
<dbReference type="InterPro" id="IPR012336">
    <property type="entry name" value="Thioredoxin-like_fold"/>
</dbReference>
<evidence type="ECO:0000256" key="2">
    <source>
        <dbReference type="ARBA" id="ARBA00007787"/>
    </source>
</evidence>
<proteinExistence type="inferred from homology"/>
<organism evidence="8 9">
    <name type="scientific">Candidatus Nitrosotenuis cloacae</name>
    <dbReference type="NCBI Taxonomy" id="1603555"/>
    <lineage>
        <taxon>Archaea</taxon>
        <taxon>Nitrososphaerota</taxon>
        <taxon>Candidatus Nitrosotenuis</taxon>
    </lineage>
</organism>
<keyword evidence="4" id="KW-0560">Oxidoreductase</keyword>
<evidence type="ECO:0000256" key="1">
    <source>
        <dbReference type="ARBA" id="ARBA00005791"/>
    </source>
</evidence>
<dbReference type="InterPro" id="IPR036249">
    <property type="entry name" value="Thioredoxin-like_sf"/>
</dbReference>
<feature type="domain" description="Thioredoxin" evidence="7">
    <location>
        <begin position="4"/>
        <end position="202"/>
    </location>
</feature>
<dbReference type="PANTHER" id="PTHR13887">
    <property type="entry name" value="GLUTATHIONE S-TRANSFERASE KAPPA"/>
    <property type="match status" value="1"/>
</dbReference>
<comment type="similarity">
    <text evidence="1">Belongs to the thioredoxin family. DsbA subfamily.</text>
</comment>
<name>A0A3G1B6X3_9ARCH</name>
<dbReference type="PROSITE" id="PS51352">
    <property type="entry name" value="THIOREDOXIN_2"/>
    <property type="match status" value="1"/>
</dbReference>
<dbReference type="STRING" id="1603555.SU86_005010"/>
<evidence type="ECO:0000256" key="3">
    <source>
        <dbReference type="ARBA" id="ARBA00022729"/>
    </source>
</evidence>
<accession>A0A3G1B6X3</accession>
<dbReference type="Gene3D" id="3.40.30.10">
    <property type="entry name" value="Glutaredoxin"/>
    <property type="match status" value="1"/>
</dbReference>
<protein>
    <recommendedName>
        <fullName evidence="7">Thioredoxin domain-containing protein</fullName>
    </recommendedName>
</protein>
<evidence type="ECO:0000256" key="4">
    <source>
        <dbReference type="ARBA" id="ARBA00023002"/>
    </source>
</evidence>
<reference evidence="8 9" key="1">
    <citation type="journal article" date="2016" name="Sci. Rep.">
        <title>A novel ammonia-oxidizing archaeon from wastewater treatment plant: Its enrichment, physiological and genomic characteristics.</title>
        <authorList>
            <person name="Li Y."/>
            <person name="Ding K."/>
            <person name="Wen X."/>
            <person name="Zhang B."/>
            <person name="Shen B."/>
            <person name="Yang Y."/>
        </authorList>
    </citation>
    <scope>NUCLEOTIDE SEQUENCE [LARGE SCALE GENOMIC DNA]</scope>
    <source>
        <strain evidence="8 9">SAT1</strain>
    </source>
</reference>
<dbReference type="PANTHER" id="PTHR13887:SF14">
    <property type="entry name" value="DISULFIDE BOND FORMATION PROTEIN D"/>
    <property type="match status" value="1"/>
</dbReference>
<keyword evidence="3" id="KW-0732">Signal</keyword>
<evidence type="ECO:0000313" key="8">
    <source>
        <dbReference type="EMBL" id="AJZ75830.1"/>
    </source>
</evidence>
<dbReference type="EMBL" id="CP011097">
    <property type="protein sequence ID" value="AJZ75830.1"/>
    <property type="molecule type" value="Genomic_DNA"/>
</dbReference>
<dbReference type="Proteomes" id="UP000266745">
    <property type="component" value="Chromosome"/>
</dbReference>
<evidence type="ECO:0000256" key="6">
    <source>
        <dbReference type="ARBA" id="ARBA00023284"/>
    </source>
</evidence>
<sequence length="202" mass="21763">MTEKKMADKMEKTHTAPKSIGSVDLSMASPIQGSPDAKITIIEFGDYQCPKCYSWFTKEKPTIESQYINTGKANLVFVDLSFLGADSDSASIASYCADEQGKYWQYHSTLYKNQGGIQSGWASNANLKKFASDLGLDSAKFDACLDSAKYSDRIKHNGVVSSSSGAQGTPTFLIVGPNGVTEKISGPQPASVFSGVIDKMLK</sequence>
<keyword evidence="6" id="KW-0676">Redox-active center</keyword>
<dbReference type="GO" id="GO:0016491">
    <property type="term" value="F:oxidoreductase activity"/>
    <property type="evidence" value="ECO:0007669"/>
    <property type="project" value="UniProtKB-KW"/>
</dbReference>
<evidence type="ECO:0000313" key="9">
    <source>
        <dbReference type="Proteomes" id="UP000266745"/>
    </source>
</evidence>